<evidence type="ECO:0000313" key="3">
    <source>
        <dbReference type="EMBL" id="OKH22319.1"/>
    </source>
</evidence>
<organism evidence="3 4">
    <name type="scientific">Hydrococcus rivularis NIES-593</name>
    <dbReference type="NCBI Taxonomy" id="1921803"/>
    <lineage>
        <taxon>Bacteria</taxon>
        <taxon>Bacillati</taxon>
        <taxon>Cyanobacteriota</taxon>
        <taxon>Cyanophyceae</taxon>
        <taxon>Pleurocapsales</taxon>
        <taxon>Hydrococcaceae</taxon>
        <taxon>Hydrococcus</taxon>
    </lineage>
</organism>
<keyword evidence="2" id="KW-0472">Membrane</keyword>
<feature type="compositionally biased region" description="Polar residues" evidence="1">
    <location>
        <begin position="44"/>
        <end position="53"/>
    </location>
</feature>
<feature type="region of interest" description="Disordered" evidence="1">
    <location>
        <begin position="1"/>
        <end position="53"/>
    </location>
</feature>
<keyword evidence="4" id="KW-1185">Reference proteome</keyword>
<evidence type="ECO:0000256" key="2">
    <source>
        <dbReference type="SAM" id="Phobius"/>
    </source>
</evidence>
<reference evidence="3 4" key="1">
    <citation type="submission" date="2016-11" db="EMBL/GenBank/DDBJ databases">
        <title>Draft Genome Sequences of Nine Cyanobacterial Strains from Diverse Habitats.</title>
        <authorList>
            <person name="Zhu T."/>
            <person name="Hou S."/>
            <person name="Lu X."/>
            <person name="Hess W.R."/>
        </authorList>
    </citation>
    <scope>NUCLEOTIDE SEQUENCE [LARGE SCALE GENOMIC DNA]</scope>
    <source>
        <strain evidence="3 4">NIES-593</strain>
    </source>
</reference>
<feature type="transmembrane region" description="Helical" evidence="2">
    <location>
        <begin position="58"/>
        <end position="76"/>
    </location>
</feature>
<dbReference type="EMBL" id="MRCB01000014">
    <property type="protein sequence ID" value="OKH22319.1"/>
    <property type="molecule type" value="Genomic_DNA"/>
</dbReference>
<evidence type="ECO:0000313" key="4">
    <source>
        <dbReference type="Proteomes" id="UP000186868"/>
    </source>
</evidence>
<gene>
    <name evidence="3" type="ORF">NIES593_12645</name>
</gene>
<evidence type="ECO:0000256" key="1">
    <source>
        <dbReference type="SAM" id="MobiDB-lite"/>
    </source>
</evidence>
<accession>A0A1U7HFH8</accession>
<feature type="compositionally biased region" description="Basic and acidic residues" evidence="1">
    <location>
        <begin position="1"/>
        <end position="21"/>
    </location>
</feature>
<dbReference type="OrthoDB" id="428503at2"/>
<dbReference type="RefSeq" id="WP_073599928.1">
    <property type="nucleotide sequence ID" value="NZ_MRCB01000014.1"/>
</dbReference>
<sequence>MTQRLKRWESPRRQGRNDKGKGGSARQRQLKKQQQMLRKKLKENSQAKQPNQQEGREINLFPLIFCRAIAFYFFYFKQQLNKVPYSRAELISFFIH</sequence>
<comment type="caution">
    <text evidence="3">The sequence shown here is derived from an EMBL/GenBank/DDBJ whole genome shotgun (WGS) entry which is preliminary data.</text>
</comment>
<protein>
    <submittedName>
        <fullName evidence="3">Uncharacterized protein</fullName>
    </submittedName>
</protein>
<proteinExistence type="predicted"/>
<keyword evidence="2" id="KW-1133">Transmembrane helix</keyword>
<keyword evidence="2" id="KW-0812">Transmembrane</keyword>
<name>A0A1U7HFH8_9CYAN</name>
<dbReference type="Proteomes" id="UP000186868">
    <property type="component" value="Unassembled WGS sequence"/>
</dbReference>
<dbReference type="AlphaFoldDB" id="A0A1U7HFH8"/>